<evidence type="ECO:0000256" key="4">
    <source>
        <dbReference type="ARBA" id="ARBA00022989"/>
    </source>
</evidence>
<dbReference type="Proteomes" id="UP000539313">
    <property type="component" value="Unassembled WGS sequence"/>
</dbReference>
<dbReference type="EC" id="2.5.1.74" evidence="7"/>
<dbReference type="EC" id="2.5.1.-" evidence="7"/>
<dbReference type="GO" id="GO:0009234">
    <property type="term" value="P:menaquinone biosynthetic process"/>
    <property type="evidence" value="ECO:0007669"/>
    <property type="project" value="TreeGrafter"/>
</dbReference>
<keyword evidence="8" id="KW-1185">Reference proteome</keyword>
<dbReference type="RefSeq" id="WP_182704994.1">
    <property type="nucleotide sequence ID" value="NZ_JACJII010000001.1"/>
</dbReference>
<feature type="transmembrane region" description="Helical" evidence="6">
    <location>
        <begin position="195"/>
        <end position="217"/>
    </location>
</feature>
<dbReference type="GO" id="GO:0016020">
    <property type="term" value="C:membrane"/>
    <property type="evidence" value="ECO:0007669"/>
    <property type="project" value="UniProtKB-SubCell"/>
</dbReference>
<feature type="transmembrane region" description="Helical" evidence="6">
    <location>
        <begin position="301"/>
        <end position="319"/>
    </location>
</feature>
<protein>
    <submittedName>
        <fullName evidence="7">1,4-dihydroxy-2-naphthoate octaprenyltransferase</fullName>
        <ecNumber evidence="7">2.5.1.-</ecNumber>
        <ecNumber evidence="7">2.5.1.74</ecNumber>
    </submittedName>
</protein>
<accession>A0A7W3R895</accession>
<dbReference type="PANTHER" id="PTHR13929">
    <property type="entry name" value="1,4-DIHYDROXY-2-NAPHTHOATE OCTAPRENYLTRANSFERASE"/>
    <property type="match status" value="1"/>
</dbReference>
<comment type="caution">
    <text evidence="7">The sequence shown here is derived from an EMBL/GenBank/DDBJ whole genome shotgun (WGS) entry which is preliminary data.</text>
</comment>
<feature type="transmembrane region" description="Helical" evidence="6">
    <location>
        <begin position="263"/>
        <end position="280"/>
    </location>
</feature>
<keyword evidence="5 6" id="KW-0472">Membrane</keyword>
<comment type="subcellular location">
    <subcellularLocation>
        <location evidence="1">Membrane</location>
        <topology evidence="1">Multi-pass membrane protein</topology>
    </subcellularLocation>
</comment>
<evidence type="ECO:0000256" key="3">
    <source>
        <dbReference type="ARBA" id="ARBA00022692"/>
    </source>
</evidence>
<reference evidence="7 8" key="1">
    <citation type="submission" date="2020-08" db="EMBL/GenBank/DDBJ databases">
        <title>Sequencing the genomes of 1000 actinobacteria strains.</title>
        <authorList>
            <person name="Klenk H.-P."/>
        </authorList>
    </citation>
    <scope>NUCLEOTIDE SEQUENCE [LARGE SCALE GENOMIC DNA]</scope>
    <source>
        <strain evidence="7 8">DSM 45823</strain>
    </source>
</reference>
<evidence type="ECO:0000256" key="1">
    <source>
        <dbReference type="ARBA" id="ARBA00004141"/>
    </source>
</evidence>
<keyword evidence="4 6" id="KW-1133">Transmembrane helix</keyword>
<dbReference type="InterPro" id="IPR000537">
    <property type="entry name" value="UbiA_prenyltransferase"/>
</dbReference>
<evidence type="ECO:0000256" key="2">
    <source>
        <dbReference type="ARBA" id="ARBA00022679"/>
    </source>
</evidence>
<feature type="transmembrane region" description="Helical" evidence="6">
    <location>
        <begin position="238"/>
        <end position="257"/>
    </location>
</feature>
<evidence type="ECO:0000313" key="7">
    <source>
        <dbReference type="EMBL" id="MBA9003150.1"/>
    </source>
</evidence>
<dbReference type="Pfam" id="PF01040">
    <property type="entry name" value="UbiA"/>
    <property type="match status" value="1"/>
</dbReference>
<dbReference type="PANTHER" id="PTHR13929:SF0">
    <property type="entry name" value="UBIA PRENYLTRANSFERASE DOMAIN-CONTAINING PROTEIN 1"/>
    <property type="match status" value="1"/>
</dbReference>
<sequence length="320" mass="34144">MAANTGVRASPGLLKTVVSYARLAKFEFVLDFYLALVVAWTALRPDARLDGVVLGTLVLYWLGQTGVLAAVMTLDDVNGVRDGSDQANYLGGSATELRPLRRKPLLTGALTVQQALRFGHLAIVWGALWWIVAAAVAPHRPAWVLVTAALLLTLSVQYSWGLRLSYRGLGEALLLLSPAGFVVVPYGLAAGELPGLLLVEALLFGFGQLLIGAYSNTNDIEGDAAVGRRTVAVLTSPRGNRIFLGALTAANLLLIALPSVTGWGPWWFAAALAPAAALRLRQYGSFLRTGDPLVARRRGVVTFRVTVACTVVANLLYLGW</sequence>
<dbReference type="EMBL" id="JACJII010000001">
    <property type="protein sequence ID" value="MBA9003150.1"/>
    <property type="molecule type" value="Genomic_DNA"/>
</dbReference>
<evidence type="ECO:0000256" key="6">
    <source>
        <dbReference type="SAM" id="Phobius"/>
    </source>
</evidence>
<proteinExistence type="predicted"/>
<gene>
    <name evidence="7" type="ORF">HNR21_002032</name>
</gene>
<evidence type="ECO:0000256" key="5">
    <source>
        <dbReference type="ARBA" id="ARBA00023136"/>
    </source>
</evidence>
<dbReference type="AlphaFoldDB" id="A0A7W3R895"/>
<name>A0A7W3R895_9ACTN</name>
<dbReference type="GO" id="GO:0046428">
    <property type="term" value="F:1,4-dihydroxy-2-naphthoate polyprenyltransferase activity"/>
    <property type="evidence" value="ECO:0007669"/>
    <property type="project" value="UniProtKB-EC"/>
</dbReference>
<keyword evidence="2 7" id="KW-0808">Transferase</keyword>
<evidence type="ECO:0000313" key="8">
    <source>
        <dbReference type="Proteomes" id="UP000539313"/>
    </source>
</evidence>
<feature type="transmembrane region" description="Helical" evidence="6">
    <location>
        <begin position="172"/>
        <end position="189"/>
    </location>
</feature>
<feature type="transmembrane region" description="Helical" evidence="6">
    <location>
        <begin position="49"/>
        <end position="71"/>
    </location>
</feature>
<organism evidence="7 8">
    <name type="scientific">Thermomonospora cellulosilytica</name>
    <dbReference type="NCBI Taxonomy" id="1411118"/>
    <lineage>
        <taxon>Bacteria</taxon>
        <taxon>Bacillati</taxon>
        <taxon>Actinomycetota</taxon>
        <taxon>Actinomycetes</taxon>
        <taxon>Streptosporangiales</taxon>
        <taxon>Thermomonosporaceae</taxon>
        <taxon>Thermomonospora</taxon>
    </lineage>
</organism>
<keyword evidence="3 6" id="KW-0812">Transmembrane</keyword>
<dbReference type="InterPro" id="IPR026046">
    <property type="entry name" value="UBIAD1"/>
</dbReference>
<dbReference type="GO" id="GO:0042371">
    <property type="term" value="P:vitamin K biosynthetic process"/>
    <property type="evidence" value="ECO:0007669"/>
    <property type="project" value="TreeGrafter"/>
</dbReference>
<feature type="transmembrane region" description="Helical" evidence="6">
    <location>
        <begin position="23"/>
        <end position="43"/>
    </location>
</feature>
<feature type="transmembrane region" description="Helical" evidence="6">
    <location>
        <begin position="142"/>
        <end position="160"/>
    </location>
</feature>
<feature type="transmembrane region" description="Helical" evidence="6">
    <location>
        <begin position="118"/>
        <end position="136"/>
    </location>
</feature>